<protein>
    <submittedName>
        <fullName evidence="1">Uncharacterized protein</fullName>
    </submittedName>
</protein>
<feature type="non-terminal residue" evidence="1">
    <location>
        <position position="1"/>
    </location>
</feature>
<accession>A0A2K3JU52</accession>
<proteinExistence type="predicted"/>
<name>A0A2K3JU52_TRIPR</name>
<sequence>RKMIYKGSFHVPKVLTKLKDSPPKLESQKFAANVDLVVTILHRKMIERGQCHVPLLMLKWKTLPPKHGT</sequence>
<gene>
    <name evidence="1" type="ORF">L195_g050464</name>
</gene>
<dbReference type="AlphaFoldDB" id="A0A2K3JU52"/>
<dbReference type="Proteomes" id="UP000236291">
    <property type="component" value="Unassembled WGS sequence"/>
</dbReference>
<comment type="caution">
    <text evidence="1">The sequence shown here is derived from an EMBL/GenBank/DDBJ whole genome shotgun (WGS) entry which is preliminary data.</text>
</comment>
<organism evidence="1 2">
    <name type="scientific">Trifolium pratense</name>
    <name type="common">Red clover</name>
    <dbReference type="NCBI Taxonomy" id="57577"/>
    <lineage>
        <taxon>Eukaryota</taxon>
        <taxon>Viridiplantae</taxon>
        <taxon>Streptophyta</taxon>
        <taxon>Embryophyta</taxon>
        <taxon>Tracheophyta</taxon>
        <taxon>Spermatophyta</taxon>
        <taxon>Magnoliopsida</taxon>
        <taxon>eudicotyledons</taxon>
        <taxon>Gunneridae</taxon>
        <taxon>Pentapetalae</taxon>
        <taxon>rosids</taxon>
        <taxon>fabids</taxon>
        <taxon>Fabales</taxon>
        <taxon>Fabaceae</taxon>
        <taxon>Papilionoideae</taxon>
        <taxon>50 kb inversion clade</taxon>
        <taxon>NPAAA clade</taxon>
        <taxon>Hologalegina</taxon>
        <taxon>IRL clade</taxon>
        <taxon>Trifolieae</taxon>
        <taxon>Trifolium</taxon>
    </lineage>
</organism>
<reference evidence="1 2" key="2">
    <citation type="journal article" date="2017" name="Front. Plant Sci.">
        <title>Gene Classification and Mining of Molecular Markers Useful in Red Clover (Trifolium pratense) Breeding.</title>
        <authorList>
            <person name="Istvanek J."/>
            <person name="Dluhosova J."/>
            <person name="Dluhos P."/>
            <person name="Patkova L."/>
            <person name="Nedelnik J."/>
            <person name="Repkova J."/>
        </authorList>
    </citation>
    <scope>NUCLEOTIDE SEQUENCE [LARGE SCALE GENOMIC DNA]</scope>
    <source>
        <strain evidence="2">cv. Tatra</strain>
        <tissue evidence="1">Young leaves</tissue>
    </source>
</reference>
<dbReference type="EMBL" id="ASHM01076724">
    <property type="protein sequence ID" value="PNX57562.1"/>
    <property type="molecule type" value="Genomic_DNA"/>
</dbReference>
<evidence type="ECO:0000313" key="1">
    <source>
        <dbReference type="EMBL" id="PNX57562.1"/>
    </source>
</evidence>
<reference evidence="1 2" key="1">
    <citation type="journal article" date="2014" name="Am. J. Bot.">
        <title>Genome assembly and annotation for red clover (Trifolium pratense; Fabaceae).</title>
        <authorList>
            <person name="Istvanek J."/>
            <person name="Jaros M."/>
            <person name="Krenek A."/>
            <person name="Repkova J."/>
        </authorList>
    </citation>
    <scope>NUCLEOTIDE SEQUENCE [LARGE SCALE GENOMIC DNA]</scope>
    <source>
        <strain evidence="2">cv. Tatra</strain>
        <tissue evidence="1">Young leaves</tissue>
    </source>
</reference>
<evidence type="ECO:0000313" key="2">
    <source>
        <dbReference type="Proteomes" id="UP000236291"/>
    </source>
</evidence>